<dbReference type="EMBL" id="UGGP01000002">
    <property type="protein sequence ID" value="STO53210.1"/>
    <property type="molecule type" value="Genomic_DNA"/>
</dbReference>
<evidence type="ECO:0000313" key="2">
    <source>
        <dbReference type="Proteomes" id="UP000254060"/>
    </source>
</evidence>
<gene>
    <name evidence="1" type="ORF">NCTC13163_03191</name>
</gene>
<sequence length="1328" mass="154857">MKDDEKHLLHNRLKDEEIFELTYTHLNLFGVEAAYKYLMRWTPDILIYNVSRMLINRLIDFGEVETANSFAKLGLRNPYIVVAFASEVMEIGYIPDKNVLNDCLELLINKRSRIPKRNISRHYDETMTSSLISFAELCAATNLPKNKVIRLINHYFPSSEIKYIVNNYNAAYRSAFLRSISLKMYLLDNMTINTDELVPSELIDKKKYTDNQDAREIKELTGGLLPWYFVRIRCLINHTCNIEIELNKAQEISNKERVNRYKEYDVIPREITKICCDILIFHEFGFSYSVESFFDKYIFKSDNLLLKDILTLVRAIYRLNHLSEIRLKCEQHTYQQINSVTNINPEEKAEFYIKLARAVMNNDMDDAAVYFDCAINALSKFGDELAERWESIVSLANIRKIDEHVCDETAYRFIRCAELIGESVEREKYWNRNEAIKTCTRLSPASAIAALSRWRDREVGNFNHQLVELASELVSRGYITPEVGWSLSSFMNIYDLENFALLCLDKEEKIENRTILFNSIIKELRINGAEGEIWTKIKEISTEYSLNNELLDDVLLNMGKNKLKNSNILNHEPVASSVISKSDEVSKWSEYLQSLNLKSSSGIKKALIFYRESDNLGGNRRAYWNEIYRQVSDATAKNFIYELIQSEEIDFYDLKLGLELIPEKWLKKVSVKKEWPHFMEMIGNKHALYFLNKSTLSFFVNSLDAGSANLPYIEKGVIGAITNHIEMVRSSDFFGIVDILSNHISTQEATKLLDYSLYRLEMHIDPDYSDGLWSPKLYLQDGLASALTGFIWSALGSPKSSIRWCAAHSVKRLAEFNCENEIDQLMNWMEKDTVGAFGNFEFPFYNLHARLFLLISFARISKDNAEILLPYTEKFRYFYHDSSHFLIQKYSADILLNIGSINGNEFECGVSDSILIINDNELEPVEENTHSALFDSDYKEINQNSLDFHHGYDFERYWFESLESVFNIPNGMIARLASNVIINEWNIDFKGDYLNDPRQYLWRMSYEQENTYHSHGNYPSIETYSFYLSFHSMFNVIGKIFNKIPFTNRENKDEFEEWLDRHFLTRNDGYWLYDRRDPIPLASRGGNSLESSEYDEINDFLEGIFSKRNGEIWLNVFGTWTETEGNKTEEFNIASSLVSAKTSDALLNALTTCSDPYDFKLPEYQEERMEINSGDFNLKGWVYQEPITEGADYFDPHSKHLLYPAYKVGDTIAKQMNLYSDLENREWREINDSDTSVNCEMWAPMSTESDENYIRRGKLLSASLSFLKKLCKEYKSELIVEIQIRKKLISGSYQRSGEPYKYEAPHNKLFILSADGRLRDSEKYHKLW</sequence>
<dbReference type="Proteomes" id="UP000254060">
    <property type="component" value="Unassembled WGS sequence"/>
</dbReference>
<proteinExistence type="predicted"/>
<accession>A0A377HH15</accession>
<name>A0A377HH15_9BACL</name>
<evidence type="ECO:0000313" key="1">
    <source>
        <dbReference type="EMBL" id="STO53210.1"/>
    </source>
</evidence>
<organism evidence="1 2">
    <name type="scientific">Exiguobacterium aurantiacum</name>
    <dbReference type="NCBI Taxonomy" id="33987"/>
    <lineage>
        <taxon>Bacteria</taxon>
        <taxon>Bacillati</taxon>
        <taxon>Bacillota</taxon>
        <taxon>Bacilli</taxon>
        <taxon>Bacillales</taxon>
        <taxon>Bacillales Family XII. Incertae Sedis</taxon>
        <taxon>Exiguobacterium</taxon>
    </lineage>
</organism>
<protein>
    <submittedName>
        <fullName evidence="1">Uncharacterized protein</fullName>
    </submittedName>
</protein>
<reference evidence="1 2" key="1">
    <citation type="submission" date="2018-06" db="EMBL/GenBank/DDBJ databases">
        <authorList>
            <consortium name="Pathogen Informatics"/>
            <person name="Doyle S."/>
        </authorList>
    </citation>
    <scope>NUCLEOTIDE SEQUENCE [LARGE SCALE GENOMIC DNA]</scope>
    <source>
        <strain evidence="1 2">NCTC13163</strain>
    </source>
</reference>
<dbReference type="STRING" id="1397694.GCA_000702585_03170"/>
<dbReference type="RefSeq" id="WP_235263548.1">
    <property type="nucleotide sequence ID" value="NZ_UGGP01000002.1"/>
</dbReference>